<dbReference type="EMBL" id="BDCR01000004">
    <property type="protein sequence ID" value="GAT64024.1"/>
    <property type="molecule type" value="Genomic_DNA"/>
</dbReference>
<keyword evidence="7" id="KW-1185">Reference proteome</keyword>
<sequence length="216" mass="23123">MNKQIKAILFDMDGVLVDSEEYIFAAARMMFAEHDVQVKPEDALPFVGTGENSYIAGIGRANGFEVEIERDKARTYQLYGEITHGKLKSLPGTATFIQQCRQRGLKLAVASSADSVKIEINLREIGVPAGTFDAIVSGEEVERKKPFPDIYLLAAEKVGVSPDECLVVEDAVSGVTAAKAAGARCLALTTSFPAEKLSAADQIVDSLAIGLDEVIG</sequence>
<dbReference type="InterPro" id="IPR051600">
    <property type="entry name" value="Beta-PGM-like"/>
</dbReference>
<name>A0A161L9A9_9BACT</name>
<reference evidence="7" key="2">
    <citation type="journal article" date="2017" name="Genome Announc.">
        <title>Draft genome sequence of Paludibacter jiangxiensis NM7(T), a propionate-producing fermentative bacterium.</title>
        <authorList>
            <person name="Qiu Y.-L."/>
            <person name="Tourlousse D.M."/>
            <person name="Matsuura N."/>
            <person name="Ohashi A."/>
            <person name="Sekiguchi Y."/>
        </authorList>
    </citation>
    <scope>NUCLEOTIDE SEQUENCE [LARGE SCALE GENOMIC DNA]</scope>
    <source>
        <strain evidence="7">NM7</strain>
    </source>
</reference>
<dbReference type="GO" id="GO:0046872">
    <property type="term" value="F:metal ion binding"/>
    <property type="evidence" value="ECO:0007669"/>
    <property type="project" value="UniProtKB-KW"/>
</dbReference>
<reference evidence="7" key="1">
    <citation type="submission" date="2016-04" db="EMBL/GenBank/DDBJ databases">
        <title>Draft genome sequence of Paludibacter jiangxiensis strain NM7.</title>
        <authorList>
            <person name="Qiu Y."/>
            <person name="Matsuura N."/>
            <person name="Ohashi A."/>
            <person name="Tourlousse M.D."/>
            <person name="Sekiguchi Y."/>
        </authorList>
    </citation>
    <scope>NUCLEOTIDE SEQUENCE [LARGE SCALE GENOMIC DNA]</scope>
    <source>
        <strain evidence="7">NM7</strain>
    </source>
</reference>
<keyword evidence="3" id="KW-0479">Metal-binding</keyword>
<dbReference type="CDD" id="cd07505">
    <property type="entry name" value="HAD_BPGM-like"/>
    <property type="match status" value="1"/>
</dbReference>
<dbReference type="InterPro" id="IPR023214">
    <property type="entry name" value="HAD_sf"/>
</dbReference>
<dbReference type="Gene3D" id="1.10.150.240">
    <property type="entry name" value="Putative phosphatase, domain 2"/>
    <property type="match status" value="1"/>
</dbReference>
<dbReference type="Proteomes" id="UP000076586">
    <property type="component" value="Unassembled WGS sequence"/>
</dbReference>
<evidence type="ECO:0000256" key="1">
    <source>
        <dbReference type="ARBA" id="ARBA00001946"/>
    </source>
</evidence>
<dbReference type="Pfam" id="PF13419">
    <property type="entry name" value="HAD_2"/>
    <property type="match status" value="1"/>
</dbReference>
<accession>A0A161L9A9</accession>
<protein>
    <submittedName>
        <fullName evidence="6">Haloacid dehalogenase superfamily, subfamily IA</fullName>
    </submittedName>
</protein>
<dbReference type="STRING" id="681398.PJIAN_4567"/>
<dbReference type="PRINTS" id="PR00413">
    <property type="entry name" value="HADHALOGNASE"/>
</dbReference>
<dbReference type="SFLD" id="SFLDS00003">
    <property type="entry name" value="Haloacid_Dehalogenase"/>
    <property type="match status" value="1"/>
</dbReference>
<dbReference type="GO" id="GO:0003824">
    <property type="term" value="F:catalytic activity"/>
    <property type="evidence" value="ECO:0007669"/>
    <property type="project" value="UniProtKB-ARBA"/>
</dbReference>
<dbReference type="AlphaFoldDB" id="A0A161L9A9"/>
<dbReference type="PANTHER" id="PTHR46193">
    <property type="entry name" value="6-PHOSPHOGLUCONATE PHOSPHATASE"/>
    <property type="match status" value="1"/>
</dbReference>
<dbReference type="SFLD" id="SFLDG01129">
    <property type="entry name" value="C1.5:_HAD__Beta-PGM__Phosphata"/>
    <property type="match status" value="1"/>
</dbReference>
<evidence type="ECO:0000256" key="3">
    <source>
        <dbReference type="ARBA" id="ARBA00022723"/>
    </source>
</evidence>
<proteinExistence type="inferred from homology"/>
<gene>
    <name evidence="6" type="ORF">PJIAN_4567</name>
</gene>
<keyword evidence="4" id="KW-0460">Magnesium</keyword>
<dbReference type="PANTHER" id="PTHR46193:SF18">
    <property type="entry name" value="HEXITOL PHOSPHATASE B"/>
    <property type="match status" value="1"/>
</dbReference>
<evidence type="ECO:0000313" key="6">
    <source>
        <dbReference type="EMBL" id="GAT64024.1"/>
    </source>
</evidence>
<dbReference type="SUPFAM" id="SSF56784">
    <property type="entry name" value="HAD-like"/>
    <property type="match status" value="1"/>
</dbReference>
<dbReference type="RefSeq" id="WP_068705745.1">
    <property type="nucleotide sequence ID" value="NZ_BDCR01000004.1"/>
</dbReference>
<dbReference type="NCBIfam" id="TIGR01509">
    <property type="entry name" value="HAD-SF-IA-v3"/>
    <property type="match status" value="1"/>
</dbReference>
<comment type="cofactor">
    <cofactor evidence="1">
        <name>Mg(2+)</name>
        <dbReference type="ChEBI" id="CHEBI:18420"/>
    </cofactor>
</comment>
<evidence type="ECO:0000256" key="4">
    <source>
        <dbReference type="ARBA" id="ARBA00022842"/>
    </source>
</evidence>
<evidence type="ECO:0000313" key="7">
    <source>
        <dbReference type="Proteomes" id="UP000076586"/>
    </source>
</evidence>
<dbReference type="InterPro" id="IPR006439">
    <property type="entry name" value="HAD-SF_hydro_IA"/>
</dbReference>
<dbReference type="Gene3D" id="3.40.50.1000">
    <property type="entry name" value="HAD superfamily/HAD-like"/>
    <property type="match status" value="1"/>
</dbReference>
<dbReference type="InterPro" id="IPR041492">
    <property type="entry name" value="HAD_2"/>
</dbReference>
<keyword evidence="5" id="KW-0119">Carbohydrate metabolism</keyword>
<dbReference type="SFLD" id="SFLDG01135">
    <property type="entry name" value="C1.5.6:_HAD__Beta-PGM__Phospha"/>
    <property type="match status" value="1"/>
</dbReference>
<comment type="similarity">
    <text evidence="2">Belongs to the HAD-like hydrolase superfamily. CbbY/CbbZ/Gph/YieH family.</text>
</comment>
<dbReference type="InterPro" id="IPR036412">
    <property type="entry name" value="HAD-like_sf"/>
</dbReference>
<comment type="caution">
    <text evidence="6">The sequence shown here is derived from an EMBL/GenBank/DDBJ whole genome shotgun (WGS) entry which is preliminary data.</text>
</comment>
<evidence type="ECO:0000256" key="5">
    <source>
        <dbReference type="ARBA" id="ARBA00023277"/>
    </source>
</evidence>
<evidence type="ECO:0000256" key="2">
    <source>
        <dbReference type="ARBA" id="ARBA00006171"/>
    </source>
</evidence>
<dbReference type="OrthoDB" id="9797743at2"/>
<dbReference type="InterPro" id="IPR023198">
    <property type="entry name" value="PGP-like_dom2"/>
</dbReference>
<organism evidence="6 7">
    <name type="scientific">Paludibacter jiangxiensis</name>
    <dbReference type="NCBI Taxonomy" id="681398"/>
    <lineage>
        <taxon>Bacteria</taxon>
        <taxon>Pseudomonadati</taxon>
        <taxon>Bacteroidota</taxon>
        <taxon>Bacteroidia</taxon>
        <taxon>Bacteroidales</taxon>
        <taxon>Paludibacteraceae</taxon>
        <taxon>Paludibacter</taxon>
    </lineage>
</organism>